<evidence type="ECO:0000313" key="4">
    <source>
        <dbReference type="EMBL" id="BAN02773.1"/>
    </source>
</evidence>
<dbReference type="PANTHER" id="PTHR11559">
    <property type="entry name" value="CARBOXYLESTERASE"/>
    <property type="match status" value="1"/>
</dbReference>
<dbReference type="GO" id="GO:0004104">
    <property type="term" value="F:cholinesterase activity"/>
    <property type="evidence" value="ECO:0007669"/>
    <property type="project" value="InterPro"/>
</dbReference>
<sequence>MTSGQADDSIDELIDERIVETTCRSGALRGLDHDATQEFRGIRFARADRFAAPVDIESWDGMHDGLGFGAQAPQVGGALEQMLGGDELPSDDDCLFLNVWTPGCDDRRRPVLFWIHGGAFLTGTGAMPWYDGNALAERGDVVVVSINYRLGALGFLGTRNLGTLDMISALRWVQRNIADFGGDPGDVTAFGESAGGAAVVSLLAAPAADGLFHKAWALSPSLLQFRSTSTADEMEQIYLDLVGADTVDELTAASLDRLLDAQARFPADTGGMQDFTPTHGTNVFPEPILRVAAHDPRPLVIGTTRDEMLLFTAFDPSRSEWGDDDVRTQFERRFADPEAAIDAYRRHRPDANASQLVSAMQTDEVFRWPAQRLATARADDGRPTWTYEFHQSSTAFDGVLGSCHGLDLPFAFHNLTRQGAEMFTGGGDTLEAIADDFSGAIISFARTGAPGWDAYDTSTRTTRIIDADPRTVDDPEPDLRHLWATR</sequence>
<dbReference type="Gene3D" id="3.40.50.1820">
    <property type="entry name" value="alpha/beta hydrolase"/>
    <property type="match status" value="1"/>
</dbReference>
<dbReference type="PRINTS" id="PR00878">
    <property type="entry name" value="CHOLNESTRASE"/>
</dbReference>
<dbReference type="InterPro" id="IPR000997">
    <property type="entry name" value="Cholinesterase"/>
</dbReference>
<dbReference type="InterPro" id="IPR019819">
    <property type="entry name" value="Carboxylesterase_B_CS"/>
</dbReference>
<dbReference type="Pfam" id="PF00135">
    <property type="entry name" value="COesterase"/>
    <property type="match status" value="1"/>
</dbReference>
<gene>
    <name evidence="4" type="ORF">YM304_24590</name>
</gene>
<evidence type="ECO:0000313" key="5">
    <source>
        <dbReference type="Proteomes" id="UP000011863"/>
    </source>
</evidence>
<dbReference type="InterPro" id="IPR002018">
    <property type="entry name" value="CarbesteraseB"/>
</dbReference>
<dbReference type="OrthoDB" id="3199405at2"/>
<dbReference type="Proteomes" id="UP000011863">
    <property type="component" value="Chromosome"/>
</dbReference>
<evidence type="ECO:0000256" key="1">
    <source>
        <dbReference type="ARBA" id="ARBA00005964"/>
    </source>
</evidence>
<keyword evidence="5" id="KW-1185">Reference proteome</keyword>
<organism evidence="4 5">
    <name type="scientific">Ilumatobacter coccineus (strain NBRC 103263 / KCTC 29153 / YM16-304)</name>
    <dbReference type="NCBI Taxonomy" id="1313172"/>
    <lineage>
        <taxon>Bacteria</taxon>
        <taxon>Bacillati</taxon>
        <taxon>Actinomycetota</taxon>
        <taxon>Acidimicrobiia</taxon>
        <taxon>Acidimicrobiales</taxon>
        <taxon>Ilumatobacteraceae</taxon>
        <taxon>Ilumatobacter</taxon>
    </lineage>
</organism>
<dbReference type="KEGG" id="aym:YM304_24590"/>
<name>A0A6C7E8T6_ILUCY</name>
<comment type="similarity">
    <text evidence="1">Belongs to the type-B carboxylesterase/lipase family.</text>
</comment>
<dbReference type="EC" id="3.1.1.1" evidence="4"/>
<keyword evidence="2 4" id="KW-0378">Hydrolase</keyword>
<proteinExistence type="inferred from homology"/>
<dbReference type="AlphaFoldDB" id="A0A6C7E8T6"/>
<dbReference type="EMBL" id="AP012057">
    <property type="protein sequence ID" value="BAN02773.1"/>
    <property type="molecule type" value="Genomic_DNA"/>
</dbReference>
<evidence type="ECO:0000259" key="3">
    <source>
        <dbReference type="Pfam" id="PF00135"/>
    </source>
</evidence>
<dbReference type="RefSeq" id="WP_015442020.1">
    <property type="nucleotide sequence ID" value="NC_020520.1"/>
</dbReference>
<dbReference type="PROSITE" id="PS00941">
    <property type="entry name" value="CARBOXYLESTERASE_B_2"/>
    <property type="match status" value="1"/>
</dbReference>
<feature type="domain" description="Carboxylesterase type B" evidence="3">
    <location>
        <begin position="16"/>
        <end position="451"/>
    </location>
</feature>
<dbReference type="GO" id="GO:0106435">
    <property type="term" value="F:carboxylesterase activity"/>
    <property type="evidence" value="ECO:0007669"/>
    <property type="project" value="UniProtKB-EC"/>
</dbReference>
<reference evidence="4 5" key="1">
    <citation type="journal article" date="2013" name="Int. J. Syst. Evol. Microbiol.">
        <title>Ilumatobacter nonamiense sp. nov. and Ilumatobacter coccineum sp. nov., isolated from seashore sand.</title>
        <authorList>
            <person name="Matsumoto A."/>
            <person name="Kasai H."/>
            <person name="Matsuo Y."/>
            <person name="Shizuri Y."/>
            <person name="Ichikawa N."/>
            <person name="Fujita N."/>
            <person name="Omura S."/>
            <person name="Takahashi Y."/>
        </authorList>
    </citation>
    <scope>NUCLEOTIDE SEQUENCE [LARGE SCALE GENOMIC DNA]</scope>
    <source>
        <strain evidence="5">NBRC 103263 / KCTC 29153 / YM16-304</strain>
    </source>
</reference>
<dbReference type="InterPro" id="IPR029058">
    <property type="entry name" value="AB_hydrolase_fold"/>
</dbReference>
<accession>A0A6C7E8T6</accession>
<dbReference type="InterPro" id="IPR050309">
    <property type="entry name" value="Type-B_Carboxylest/Lipase"/>
</dbReference>
<evidence type="ECO:0000256" key="2">
    <source>
        <dbReference type="ARBA" id="ARBA00022801"/>
    </source>
</evidence>
<protein>
    <submittedName>
        <fullName evidence="4">Putative carboxylesterase</fullName>
        <ecNumber evidence="4">3.1.1.1</ecNumber>
    </submittedName>
</protein>
<dbReference type="SUPFAM" id="SSF53474">
    <property type="entry name" value="alpha/beta-Hydrolases"/>
    <property type="match status" value="1"/>
</dbReference>